<evidence type="ECO:0000256" key="1">
    <source>
        <dbReference type="SAM" id="Phobius"/>
    </source>
</evidence>
<dbReference type="EMBL" id="JAHUTI010031225">
    <property type="protein sequence ID" value="MED6242559.1"/>
    <property type="molecule type" value="Genomic_DNA"/>
</dbReference>
<evidence type="ECO:0000313" key="3">
    <source>
        <dbReference type="Proteomes" id="UP001345963"/>
    </source>
</evidence>
<evidence type="ECO:0000313" key="2">
    <source>
        <dbReference type="EMBL" id="MED6242559.1"/>
    </source>
</evidence>
<reference evidence="2 3" key="1">
    <citation type="submission" date="2021-07" db="EMBL/GenBank/DDBJ databases">
        <authorList>
            <person name="Palmer J.M."/>
        </authorList>
    </citation>
    <scope>NUCLEOTIDE SEQUENCE [LARGE SCALE GENOMIC DNA]</scope>
    <source>
        <strain evidence="2 3">AT_MEX2019</strain>
        <tissue evidence="2">Muscle</tissue>
    </source>
</reference>
<name>A0ABU7AZ15_9TELE</name>
<keyword evidence="1" id="KW-0812">Transmembrane</keyword>
<feature type="transmembrane region" description="Helical" evidence="1">
    <location>
        <begin position="41"/>
        <end position="70"/>
    </location>
</feature>
<gene>
    <name evidence="2" type="ORF">ATANTOWER_006409</name>
</gene>
<keyword evidence="1" id="KW-0472">Membrane</keyword>
<sequence length="108" mass="12194">VVPHLCLFVILSFLCSSFLLASSSLFIVSLFSFFPSWCHTFLYPCVFFSFPSSLCPSFFFLSFLSSFYFFIGQPFPAFFPSFSPSFLPSFLRSSSVSLLLPILSCIIP</sequence>
<keyword evidence="1" id="KW-1133">Transmembrane helix</keyword>
<accession>A0ABU7AZ15</accession>
<proteinExistence type="predicted"/>
<dbReference type="Proteomes" id="UP001345963">
    <property type="component" value="Unassembled WGS sequence"/>
</dbReference>
<feature type="transmembrane region" description="Helical" evidence="1">
    <location>
        <begin position="6"/>
        <end position="34"/>
    </location>
</feature>
<organism evidence="2 3">
    <name type="scientific">Ataeniobius toweri</name>
    <dbReference type="NCBI Taxonomy" id="208326"/>
    <lineage>
        <taxon>Eukaryota</taxon>
        <taxon>Metazoa</taxon>
        <taxon>Chordata</taxon>
        <taxon>Craniata</taxon>
        <taxon>Vertebrata</taxon>
        <taxon>Euteleostomi</taxon>
        <taxon>Actinopterygii</taxon>
        <taxon>Neopterygii</taxon>
        <taxon>Teleostei</taxon>
        <taxon>Neoteleostei</taxon>
        <taxon>Acanthomorphata</taxon>
        <taxon>Ovalentaria</taxon>
        <taxon>Atherinomorphae</taxon>
        <taxon>Cyprinodontiformes</taxon>
        <taxon>Goodeidae</taxon>
        <taxon>Ataeniobius</taxon>
    </lineage>
</organism>
<keyword evidence="3" id="KW-1185">Reference proteome</keyword>
<feature type="non-terminal residue" evidence="2">
    <location>
        <position position="1"/>
    </location>
</feature>
<comment type="caution">
    <text evidence="2">The sequence shown here is derived from an EMBL/GenBank/DDBJ whole genome shotgun (WGS) entry which is preliminary data.</text>
</comment>
<protein>
    <submittedName>
        <fullName evidence="2">Uncharacterized protein</fullName>
    </submittedName>
</protein>